<evidence type="ECO:0000313" key="3">
    <source>
        <dbReference type="Proteomes" id="UP000664991"/>
    </source>
</evidence>
<proteinExistence type="predicted"/>
<accession>A0A835ZPW7</accession>
<gene>
    <name evidence="2" type="ORF">JEQ12_007226</name>
</gene>
<sequence length="150" mass="16769">MNVLRQRSASDPNSESSSLAPYTSRPLEFVFRSDKYKPEIETDGACLQQCQQQKPSISRSINKYFISHTTVPPSSSSTEHPIAGAQAEVTLSQAVRAEIAFLEEATVFSEELEFTIQSVVAPLTVIECHLDKGLQRPLMSKKKMVYYILL</sequence>
<protein>
    <submittedName>
        <fullName evidence="2">Uncharacterized protein</fullName>
    </submittedName>
</protein>
<reference evidence="2 3" key="1">
    <citation type="submission" date="2020-12" db="EMBL/GenBank/DDBJ databases">
        <title>De novo assembly of Tibetan sheep genome.</title>
        <authorList>
            <person name="Li X."/>
        </authorList>
    </citation>
    <scope>NUCLEOTIDE SEQUENCE [LARGE SCALE GENOMIC DNA]</scope>
    <source>
        <tissue evidence="2">Heart</tissue>
    </source>
</reference>
<feature type="region of interest" description="Disordered" evidence="1">
    <location>
        <begin position="1"/>
        <end position="21"/>
    </location>
</feature>
<evidence type="ECO:0000256" key="1">
    <source>
        <dbReference type="SAM" id="MobiDB-lite"/>
    </source>
</evidence>
<evidence type="ECO:0000313" key="2">
    <source>
        <dbReference type="EMBL" id="KAG5198630.1"/>
    </source>
</evidence>
<dbReference type="AlphaFoldDB" id="A0A835ZPW7"/>
<dbReference type="Proteomes" id="UP000664991">
    <property type="component" value="Chromosome 17"/>
</dbReference>
<dbReference type="EMBL" id="JAEMGP010000017">
    <property type="protein sequence ID" value="KAG5198630.1"/>
    <property type="molecule type" value="Genomic_DNA"/>
</dbReference>
<comment type="caution">
    <text evidence="2">The sequence shown here is derived from an EMBL/GenBank/DDBJ whole genome shotgun (WGS) entry which is preliminary data.</text>
</comment>
<organism evidence="2 3">
    <name type="scientific">Ovis aries</name>
    <name type="common">Sheep</name>
    <dbReference type="NCBI Taxonomy" id="9940"/>
    <lineage>
        <taxon>Eukaryota</taxon>
        <taxon>Metazoa</taxon>
        <taxon>Chordata</taxon>
        <taxon>Craniata</taxon>
        <taxon>Vertebrata</taxon>
        <taxon>Euteleostomi</taxon>
        <taxon>Mammalia</taxon>
        <taxon>Eutheria</taxon>
        <taxon>Laurasiatheria</taxon>
        <taxon>Artiodactyla</taxon>
        <taxon>Ruminantia</taxon>
        <taxon>Pecora</taxon>
        <taxon>Bovidae</taxon>
        <taxon>Caprinae</taxon>
        <taxon>Ovis</taxon>
    </lineage>
</organism>
<name>A0A835ZPW7_SHEEP</name>